<feature type="transmembrane region" description="Helical" evidence="2">
    <location>
        <begin position="290"/>
        <end position="308"/>
    </location>
</feature>
<protein>
    <submittedName>
        <fullName evidence="4">CAAX family protease</fullName>
    </submittedName>
</protein>
<evidence type="ECO:0000313" key="4">
    <source>
        <dbReference type="EMBL" id="KRL12771.1"/>
    </source>
</evidence>
<keyword evidence="2" id="KW-1133">Transmembrane helix</keyword>
<feature type="transmembrane region" description="Helical" evidence="2">
    <location>
        <begin position="142"/>
        <end position="163"/>
    </location>
</feature>
<dbReference type="InterPro" id="IPR003675">
    <property type="entry name" value="Rce1/LyrA-like_dom"/>
</dbReference>
<reference evidence="4 5" key="1">
    <citation type="journal article" date="2015" name="Genome Announc.">
        <title>Expanding the biotechnology potential of lactobacilli through comparative genomics of 213 strains and associated genera.</title>
        <authorList>
            <person name="Sun Z."/>
            <person name="Harris H.M."/>
            <person name="McCann A."/>
            <person name="Guo C."/>
            <person name="Argimon S."/>
            <person name="Zhang W."/>
            <person name="Yang X."/>
            <person name="Jeffery I.B."/>
            <person name="Cooney J.C."/>
            <person name="Kagawa T.F."/>
            <person name="Liu W."/>
            <person name="Song Y."/>
            <person name="Salvetti E."/>
            <person name="Wrobel A."/>
            <person name="Rasinkangas P."/>
            <person name="Parkhill J."/>
            <person name="Rea M.C."/>
            <person name="O'Sullivan O."/>
            <person name="Ritari J."/>
            <person name="Douillard F.P."/>
            <person name="Paul Ross R."/>
            <person name="Yang R."/>
            <person name="Briner A.E."/>
            <person name="Felis G.E."/>
            <person name="de Vos W.M."/>
            <person name="Barrangou R."/>
            <person name="Klaenhammer T.R."/>
            <person name="Caufield P.W."/>
            <person name="Cui Y."/>
            <person name="Zhang H."/>
            <person name="O'Toole P.W."/>
        </authorList>
    </citation>
    <scope>NUCLEOTIDE SEQUENCE [LARGE SCALE GENOMIC DNA]</scope>
    <source>
        <strain evidence="4 5">DSM 12744</strain>
    </source>
</reference>
<proteinExistence type="inferred from homology"/>
<keyword evidence="4" id="KW-0645">Protease</keyword>
<keyword evidence="5" id="KW-1185">Reference proteome</keyword>
<evidence type="ECO:0000256" key="1">
    <source>
        <dbReference type="ARBA" id="ARBA00009067"/>
    </source>
</evidence>
<comment type="caution">
    <text evidence="4">The sequence shown here is derived from an EMBL/GenBank/DDBJ whole genome shotgun (WGS) entry which is preliminary data.</text>
</comment>
<dbReference type="GO" id="GO:0004175">
    <property type="term" value="F:endopeptidase activity"/>
    <property type="evidence" value="ECO:0007669"/>
    <property type="project" value="UniProtKB-ARBA"/>
</dbReference>
<dbReference type="EMBL" id="AZEC01000006">
    <property type="protein sequence ID" value="KRL12771.1"/>
    <property type="molecule type" value="Genomic_DNA"/>
</dbReference>
<dbReference type="GO" id="GO:0080120">
    <property type="term" value="P:CAAX-box protein maturation"/>
    <property type="evidence" value="ECO:0007669"/>
    <property type="project" value="UniProtKB-ARBA"/>
</dbReference>
<feature type="transmembrane region" description="Helical" evidence="2">
    <location>
        <begin position="184"/>
        <end position="202"/>
    </location>
</feature>
<dbReference type="RefSeq" id="WP_057820360.1">
    <property type="nucleotide sequence ID" value="NZ_AZEC01000006.1"/>
</dbReference>
<dbReference type="OrthoDB" id="2319903at2"/>
<name>A0A0R1N725_9LACO</name>
<keyword evidence="4" id="KW-0378">Hydrolase</keyword>
<organism evidence="4 5">
    <name type="scientific">Schleiferilactobacillus perolens DSM 12744</name>
    <dbReference type="NCBI Taxonomy" id="1423792"/>
    <lineage>
        <taxon>Bacteria</taxon>
        <taxon>Bacillati</taxon>
        <taxon>Bacillota</taxon>
        <taxon>Bacilli</taxon>
        <taxon>Lactobacillales</taxon>
        <taxon>Lactobacillaceae</taxon>
        <taxon>Schleiferilactobacillus</taxon>
    </lineage>
</organism>
<feature type="transmembrane region" description="Helical" evidence="2">
    <location>
        <begin position="323"/>
        <end position="340"/>
    </location>
</feature>
<accession>A0A0R1N725</accession>
<feature type="domain" description="CAAX prenyl protease 2/Lysostaphin resistance protein A-like" evidence="3">
    <location>
        <begin position="259"/>
        <end position="355"/>
    </location>
</feature>
<evidence type="ECO:0000313" key="5">
    <source>
        <dbReference type="Proteomes" id="UP000051330"/>
    </source>
</evidence>
<feature type="transmembrane region" description="Helical" evidence="2">
    <location>
        <begin position="374"/>
        <end position="392"/>
    </location>
</feature>
<evidence type="ECO:0000256" key="2">
    <source>
        <dbReference type="SAM" id="Phobius"/>
    </source>
</evidence>
<feature type="transmembrane region" description="Helical" evidence="2">
    <location>
        <begin position="20"/>
        <end position="39"/>
    </location>
</feature>
<keyword evidence="2" id="KW-0472">Membrane</keyword>
<feature type="transmembrane region" description="Helical" evidence="2">
    <location>
        <begin position="110"/>
        <end position="136"/>
    </location>
</feature>
<dbReference type="AlphaFoldDB" id="A0A0R1N725"/>
<gene>
    <name evidence="4" type="ORF">FD09_GL002758</name>
</gene>
<comment type="similarity">
    <text evidence="1">Belongs to the UPF0177 family.</text>
</comment>
<dbReference type="Pfam" id="PF02517">
    <property type="entry name" value="Rce1-like"/>
    <property type="match status" value="1"/>
</dbReference>
<feature type="transmembrane region" description="Helical" evidence="2">
    <location>
        <begin position="214"/>
        <end position="231"/>
    </location>
</feature>
<sequence>MTVQPVITTNHSANPITPFWRWWFVLQGGLFTWLSLAALGGKDRLLGVAAGLAVALIESLLLYVATRTTPHNIILRWLYAANFLLQIYTVPFLIANMTNVVLRWLDLRNSLVATIVLAGLLALGAVLHIPCAMVLLAPLRSLWTRGIVAIVSFDGVVGASTGITDHLSKAVYPAVWRQLLDTGLYGALLLVLVGAIAMYQWGYRGPSWRFNPQAQWWVLTIAAVVILYFIGQNSFGGGDSFKGLVVWQFQLKAVNFTSIAEGLRAGIAEEWLYRYIVLALLLHGLHDSRWQIGGSVFLCGFLFGVWHLDNASVQPLLATLDQVQFAIITGWLIAALYLYTGSFIVPVAFHAGLDILAIMASGTTLSSTPTFNQYLWGTIVELTLVLLTVWLLTGRRKDAMTWTVDNIVPGNTLHFSTPFIQA</sequence>
<evidence type="ECO:0000259" key="3">
    <source>
        <dbReference type="Pfam" id="PF02517"/>
    </source>
</evidence>
<dbReference type="STRING" id="1423792.FD09_GL002758"/>
<dbReference type="Proteomes" id="UP000051330">
    <property type="component" value="Unassembled WGS sequence"/>
</dbReference>
<feature type="transmembrane region" description="Helical" evidence="2">
    <location>
        <begin position="46"/>
        <end position="65"/>
    </location>
</feature>
<dbReference type="PATRIC" id="fig|1423792.3.peg.2818"/>
<dbReference type="GO" id="GO:0006508">
    <property type="term" value="P:proteolysis"/>
    <property type="evidence" value="ECO:0007669"/>
    <property type="project" value="UniProtKB-KW"/>
</dbReference>
<keyword evidence="2" id="KW-0812">Transmembrane</keyword>
<feature type="transmembrane region" description="Helical" evidence="2">
    <location>
        <begin position="77"/>
        <end position="98"/>
    </location>
</feature>